<comment type="caution">
    <text evidence="2">The sequence shown here is derived from an EMBL/GenBank/DDBJ whole genome shotgun (WGS) entry which is preliminary data.</text>
</comment>
<protein>
    <submittedName>
        <fullName evidence="2">Uncharacterized protein</fullName>
    </submittedName>
</protein>
<feature type="region of interest" description="Disordered" evidence="1">
    <location>
        <begin position="91"/>
        <end position="147"/>
    </location>
</feature>
<accession>A0ABW2SU14</accession>
<evidence type="ECO:0000313" key="3">
    <source>
        <dbReference type="Proteomes" id="UP001596514"/>
    </source>
</evidence>
<gene>
    <name evidence="2" type="ORF">ACFQVD_06280</name>
</gene>
<dbReference type="Proteomes" id="UP001596514">
    <property type="component" value="Unassembled WGS sequence"/>
</dbReference>
<dbReference type="EMBL" id="JBHTEE010000001">
    <property type="protein sequence ID" value="MFC7599714.1"/>
    <property type="molecule type" value="Genomic_DNA"/>
</dbReference>
<organism evidence="2 3">
    <name type="scientific">Streptosporangium amethystogenes subsp. fukuiense</name>
    <dbReference type="NCBI Taxonomy" id="698418"/>
    <lineage>
        <taxon>Bacteria</taxon>
        <taxon>Bacillati</taxon>
        <taxon>Actinomycetota</taxon>
        <taxon>Actinomycetes</taxon>
        <taxon>Streptosporangiales</taxon>
        <taxon>Streptosporangiaceae</taxon>
        <taxon>Streptosporangium</taxon>
    </lineage>
</organism>
<keyword evidence="3" id="KW-1185">Reference proteome</keyword>
<evidence type="ECO:0000256" key="1">
    <source>
        <dbReference type="SAM" id="MobiDB-lite"/>
    </source>
</evidence>
<dbReference type="RefSeq" id="WP_343963615.1">
    <property type="nucleotide sequence ID" value="NZ_BAAAGK010000018.1"/>
</dbReference>
<reference evidence="3" key="1">
    <citation type="journal article" date="2019" name="Int. J. Syst. Evol. Microbiol.">
        <title>The Global Catalogue of Microorganisms (GCM) 10K type strain sequencing project: providing services to taxonomists for standard genome sequencing and annotation.</title>
        <authorList>
            <consortium name="The Broad Institute Genomics Platform"/>
            <consortium name="The Broad Institute Genome Sequencing Center for Infectious Disease"/>
            <person name="Wu L."/>
            <person name="Ma J."/>
        </authorList>
    </citation>
    <scope>NUCLEOTIDE SEQUENCE [LARGE SCALE GENOMIC DNA]</scope>
    <source>
        <strain evidence="3">JCM 10083</strain>
    </source>
</reference>
<proteinExistence type="predicted"/>
<evidence type="ECO:0000313" key="2">
    <source>
        <dbReference type="EMBL" id="MFC7599714.1"/>
    </source>
</evidence>
<feature type="compositionally biased region" description="Polar residues" evidence="1">
    <location>
        <begin position="133"/>
        <end position="147"/>
    </location>
</feature>
<sequence>MAGGAGGPATLVLDQVRERRLGGSWLQAGTEPYGVSGEIDADDPLPVRLDIDVPKGPARFTGSIFSRPKNALAGWIDTTLAWWNTLSWANSWPGRRGGSSTNPAEPHGTRYFSQKYGHSFSAQREVPCRRSNHPSATLPMSSAGPQR</sequence>
<name>A0ABW2SU14_9ACTN</name>